<name>A0ACB9JAG3_9ASTR</name>
<protein>
    <submittedName>
        <fullName evidence="1">Uncharacterized protein</fullName>
    </submittedName>
</protein>
<sequence>MIYSCFLVFLNKCFFFHVYSFETSSVVFLDLGLKSIHFYLYRMYFVYKPLNVLLNFINFKYLSQNEK</sequence>
<organism evidence="1 2">
    <name type="scientific">Smallanthus sonchifolius</name>
    <dbReference type="NCBI Taxonomy" id="185202"/>
    <lineage>
        <taxon>Eukaryota</taxon>
        <taxon>Viridiplantae</taxon>
        <taxon>Streptophyta</taxon>
        <taxon>Embryophyta</taxon>
        <taxon>Tracheophyta</taxon>
        <taxon>Spermatophyta</taxon>
        <taxon>Magnoliopsida</taxon>
        <taxon>eudicotyledons</taxon>
        <taxon>Gunneridae</taxon>
        <taxon>Pentapetalae</taxon>
        <taxon>asterids</taxon>
        <taxon>campanulids</taxon>
        <taxon>Asterales</taxon>
        <taxon>Asteraceae</taxon>
        <taxon>Asteroideae</taxon>
        <taxon>Heliantheae alliance</taxon>
        <taxon>Millerieae</taxon>
        <taxon>Smallanthus</taxon>
    </lineage>
</organism>
<dbReference type="Proteomes" id="UP001056120">
    <property type="component" value="Linkage Group LG04"/>
</dbReference>
<dbReference type="EMBL" id="CM042021">
    <property type="protein sequence ID" value="KAI3816943.1"/>
    <property type="molecule type" value="Genomic_DNA"/>
</dbReference>
<proteinExistence type="predicted"/>
<reference evidence="1 2" key="2">
    <citation type="journal article" date="2022" name="Mol. Ecol. Resour.">
        <title>The genomes of chicory, endive, great burdock and yacon provide insights into Asteraceae paleo-polyploidization history and plant inulin production.</title>
        <authorList>
            <person name="Fan W."/>
            <person name="Wang S."/>
            <person name="Wang H."/>
            <person name="Wang A."/>
            <person name="Jiang F."/>
            <person name="Liu H."/>
            <person name="Zhao H."/>
            <person name="Xu D."/>
            <person name="Zhang Y."/>
        </authorList>
    </citation>
    <scope>NUCLEOTIDE SEQUENCE [LARGE SCALE GENOMIC DNA]</scope>
    <source>
        <strain evidence="2">cv. Yunnan</strain>
        <tissue evidence="1">Leaves</tissue>
    </source>
</reference>
<evidence type="ECO:0000313" key="2">
    <source>
        <dbReference type="Proteomes" id="UP001056120"/>
    </source>
</evidence>
<accession>A0ACB9JAG3</accession>
<keyword evidence="2" id="KW-1185">Reference proteome</keyword>
<reference evidence="2" key="1">
    <citation type="journal article" date="2022" name="Mol. Ecol. Resour.">
        <title>The genomes of chicory, endive, great burdock and yacon provide insights into Asteraceae palaeo-polyploidization history and plant inulin production.</title>
        <authorList>
            <person name="Fan W."/>
            <person name="Wang S."/>
            <person name="Wang H."/>
            <person name="Wang A."/>
            <person name="Jiang F."/>
            <person name="Liu H."/>
            <person name="Zhao H."/>
            <person name="Xu D."/>
            <person name="Zhang Y."/>
        </authorList>
    </citation>
    <scope>NUCLEOTIDE SEQUENCE [LARGE SCALE GENOMIC DNA]</scope>
    <source>
        <strain evidence="2">cv. Yunnan</strain>
    </source>
</reference>
<comment type="caution">
    <text evidence="1">The sequence shown here is derived from an EMBL/GenBank/DDBJ whole genome shotgun (WGS) entry which is preliminary data.</text>
</comment>
<gene>
    <name evidence="1" type="ORF">L1987_10728</name>
</gene>
<evidence type="ECO:0000313" key="1">
    <source>
        <dbReference type="EMBL" id="KAI3816943.1"/>
    </source>
</evidence>